<sequence length="150" mass="16829">MNWRSDSGFSLLELTVVLAILGLGFAFVAPHFARSYDGLRFRAAVREVADGLRGARGIALSQAREAVFVLDVDAHRYRIDRRPFKPLPDFIDLTLETVAGEREDSGRGRIRFFPDGSATGGRVILAWKERRRRVDVNWLTGRVAIAEMSP</sequence>
<keyword evidence="6 11" id="KW-0812">Transmembrane</keyword>
<dbReference type="AlphaFoldDB" id="A0AAU9C2W5"/>
<evidence type="ECO:0000256" key="10">
    <source>
        <dbReference type="ARBA" id="ARBA00030775"/>
    </source>
</evidence>
<dbReference type="Pfam" id="PF07963">
    <property type="entry name" value="N_methyl"/>
    <property type="match status" value="1"/>
</dbReference>
<dbReference type="KEGG" id="mcau:MIT9_P1555"/>
<evidence type="ECO:0000259" key="12">
    <source>
        <dbReference type="Pfam" id="PF12019"/>
    </source>
</evidence>
<evidence type="ECO:0000256" key="2">
    <source>
        <dbReference type="ARBA" id="ARBA00021549"/>
    </source>
</evidence>
<evidence type="ECO:0000256" key="1">
    <source>
        <dbReference type="ARBA" id="ARBA00004377"/>
    </source>
</evidence>
<dbReference type="NCBIfam" id="TIGR02532">
    <property type="entry name" value="IV_pilin_GFxxxE"/>
    <property type="match status" value="1"/>
</dbReference>
<proteinExistence type="inferred from homology"/>
<keyword evidence="7 11" id="KW-1133">Transmembrane helix</keyword>
<dbReference type="InterPro" id="IPR022346">
    <property type="entry name" value="T2SS_GspH"/>
</dbReference>
<evidence type="ECO:0000256" key="6">
    <source>
        <dbReference type="ARBA" id="ARBA00022692"/>
    </source>
</evidence>
<evidence type="ECO:0000256" key="11">
    <source>
        <dbReference type="SAM" id="Phobius"/>
    </source>
</evidence>
<name>A0AAU9C2W5_9GAMM</name>
<dbReference type="EMBL" id="AP024714">
    <property type="protein sequence ID" value="BCX81973.1"/>
    <property type="molecule type" value="Genomic_DNA"/>
</dbReference>
<organism evidence="13 14">
    <name type="scientific">Methylomarinovum caldicuralii</name>
    <dbReference type="NCBI Taxonomy" id="438856"/>
    <lineage>
        <taxon>Bacteria</taxon>
        <taxon>Pseudomonadati</taxon>
        <taxon>Pseudomonadota</taxon>
        <taxon>Gammaproteobacteria</taxon>
        <taxon>Methylococcales</taxon>
        <taxon>Methylothermaceae</taxon>
        <taxon>Methylomarinovum</taxon>
    </lineage>
</organism>
<evidence type="ECO:0000256" key="5">
    <source>
        <dbReference type="ARBA" id="ARBA00022519"/>
    </source>
</evidence>
<accession>A0AAU9C2W5</accession>
<dbReference type="SUPFAM" id="SSF54523">
    <property type="entry name" value="Pili subunits"/>
    <property type="match status" value="1"/>
</dbReference>
<keyword evidence="8 11" id="KW-0472">Membrane</keyword>
<evidence type="ECO:0000256" key="8">
    <source>
        <dbReference type="ARBA" id="ARBA00023136"/>
    </source>
</evidence>
<dbReference type="Pfam" id="PF12019">
    <property type="entry name" value="GspH"/>
    <property type="match status" value="1"/>
</dbReference>
<dbReference type="InterPro" id="IPR045584">
    <property type="entry name" value="Pilin-like"/>
</dbReference>
<reference evidence="14" key="1">
    <citation type="journal article" date="2024" name="Int. J. Syst. Evol. Microbiol.">
        <title>Methylomarinovum tepidoasis sp. nov., a moderately thermophilic methanotroph of the family Methylothermaceae isolated from a deep-sea hydrothermal field.</title>
        <authorList>
            <person name="Hirayama H."/>
            <person name="Takaki Y."/>
            <person name="Abe M."/>
            <person name="Miyazaki M."/>
            <person name="Uematsu K."/>
            <person name="Matsui Y."/>
            <person name="Takai K."/>
        </authorList>
    </citation>
    <scope>NUCLEOTIDE SEQUENCE [LARGE SCALE GENOMIC DNA]</scope>
    <source>
        <strain evidence="14">IT-9</strain>
    </source>
</reference>
<dbReference type="RefSeq" id="WP_317704393.1">
    <property type="nucleotide sequence ID" value="NZ_AP024714.1"/>
</dbReference>
<feature type="transmembrane region" description="Helical" evidence="11">
    <location>
        <begin position="12"/>
        <end position="33"/>
    </location>
</feature>
<evidence type="ECO:0000256" key="9">
    <source>
        <dbReference type="ARBA" id="ARBA00025772"/>
    </source>
</evidence>
<keyword evidence="5" id="KW-0997">Cell inner membrane</keyword>
<evidence type="ECO:0000313" key="13">
    <source>
        <dbReference type="EMBL" id="BCX81973.1"/>
    </source>
</evidence>
<comment type="similarity">
    <text evidence="9">Belongs to the GSP H family.</text>
</comment>
<evidence type="ECO:0000256" key="3">
    <source>
        <dbReference type="ARBA" id="ARBA00022475"/>
    </source>
</evidence>
<evidence type="ECO:0000313" key="14">
    <source>
        <dbReference type="Proteomes" id="UP001321825"/>
    </source>
</evidence>
<dbReference type="InterPro" id="IPR012902">
    <property type="entry name" value="N_methyl_site"/>
</dbReference>
<comment type="subcellular location">
    <subcellularLocation>
        <location evidence="1">Cell inner membrane</location>
        <topology evidence="1">Single-pass membrane protein</topology>
    </subcellularLocation>
</comment>
<dbReference type="GO" id="GO:0015628">
    <property type="term" value="P:protein secretion by the type II secretion system"/>
    <property type="evidence" value="ECO:0007669"/>
    <property type="project" value="InterPro"/>
</dbReference>
<feature type="domain" description="General secretion pathway GspH" evidence="12">
    <location>
        <begin position="44"/>
        <end position="139"/>
    </location>
</feature>
<dbReference type="GO" id="GO:0005886">
    <property type="term" value="C:plasma membrane"/>
    <property type="evidence" value="ECO:0007669"/>
    <property type="project" value="UniProtKB-SubCell"/>
</dbReference>
<evidence type="ECO:0000256" key="4">
    <source>
        <dbReference type="ARBA" id="ARBA00022481"/>
    </source>
</evidence>
<dbReference type="GO" id="GO:0015627">
    <property type="term" value="C:type II protein secretion system complex"/>
    <property type="evidence" value="ECO:0007669"/>
    <property type="project" value="InterPro"/>
</dbReference>
<dbReference type="PROSITE" id="PS00409">
    <property type="entry name" value="PROKAR_NTER_METHYL"/>
    <property type="match status" value="1"/>
</dbReference>
<dbReference type="Proteomes" id="UP001321825">
    <property type="component" value="Chromosome"/>
</dbReference>
<protein>
    <recommendedName>
        <fullName evidence="2">Type II secretion system protein H</fullName>
    </recommendedName>
    <alternativeName>
        <fullName evidence="10">General secretion pathway protein H</fullName>
    </alternativeName>
</protein>
<evidence type="ECO:0000256" key="7">
    <source>
        <dbReference type="ARBA" id="ARBA00022989"/>
    </source>
</evidence>
<gene>
    <name evidence="13" type="ORF">MIT9_P1555</name>
</gene>
<keyword evidence="3" id="KW-1003">Cell membrane</keyword>
<keyword evidence="4" id="KW-0488">Methylation</keyword>
<keyword evidence="14" id="KW-1185">Reference proteome</keyword>